<feature type="signal peptide" evidence="3">
    <location>
        <begin position="1"/>
        <end position="22"/>
    </location>
</feature>
<dbReference type="PROSITE" id="PS00135">
    <property type="entry name" value="TRYPSIN_SER"/>
    <property type="match status" value="1"/>
</dbReference>
<dbReference type="Proteomes" id="UP000092460">
    <property type="component" value="Unassembled WGS sequence"/>
</dbReference>
<keyword evidence="6" id="KW-1185">Reference proteome</keyword>
<sequence length="358" mass="39707">MSFKIFTLILLTEIFNFDECLTSNIIFPQIDDFPTECSLPDGSDGTCRNLKYCPRAITAKNITVCYYEQFEQFVCCKNNLWSDVTNRPITRACEGEIPVNTNFLKRSGTNIHVPYVLRGLHTYLGEFSYMAALGWNMLFGENAYDYKCGGVLISDKYILTAAHCGLLNGAPPAVALLGGSNLNDTSSKPVKIDEIILHPGYKANESYHDIALIKLKDSASENTICLWGIYSLNDVNVTAVGYGHTEFAGMGSPTLLKAYLTVIPNGECGLHYRTEESLPHGITETQICAKDPENLRDTCQGDSGGPLILHSSDQYGIRRSYVIGITSFGKPCGFNVPAVYTRVSEYIEWIEKIVWPSH</sequence>
<accession>A0A1B0C275</accession>
<dbReference type="PRINTS" id="PR00722">
    <property type="entry name" value="CHYMOTRYPSIN"/>
</dbReference>
<dbReference type="InterPro" id="IPR051333">
    <property type="entry name" value="CLIP_Serine_Protease"/>
</dbReference>
<dbReference type="InterPro" id="IPR043504">
    <property type="entry name" value="Peptidase_S1_PA_chymotrypsin"/>
</dbReference>
<feature type="chain" id="PRO_5008405310" description="Peptidase S1 domain-containing protein" evidence="3">
    <location>
        <begin position="23"/>
        <end position="358"/>
    </location>
</feature>
<dbReference type="InterPro" id="IPR009003">
    <property type="entry name" value="Peptidase_S1_PA"/>
</dbReference>
<dbReference type="AlphaFoldDB" id="A0A1B0C275"/>
<evidence type="ECO:0000259" key="4">
    <source>
        <dbReference type="PROSITE" id="PS50240"/>
    </source>
</evidence>
<dbReference type="SMART" id="SM00020">
    <property type="entry name" value="Tryp_SPc"/>
    <property type="match status" value="1"/>
</dbReference>
<reference evidence="5" key="2">
    <citation type="submission" date="2020-05" db="UniProtKB">
        <authorList>
            <consortium name="EnsemblMetazoa"/>
        </authorList>
    </citation>
    <scope>IDENTIFICATION</scope>
    <source>
        <strain evidence="5">IAEA</strain>
    </source>
</reference>
<dbReference type="InterPro" id="IPR001314">
    <property type="entry name" value="Peptidase_S1A"/>
</dbReference>
<dbReference type="EMBL" id="JXJN01024376">
    <property type="status" value="NOT_ANNOTATED_CDS"/>
    <property type="molecule type" value="Genomic_DNA"/>
</dbReference>
<evidence type="ECO:0000256" key="2">
    <source>
        <dbReference type="RuleBase" id="RU363034"/>
    </source>
</evidence>
<dbReference type="Gene3D" id="2.40.10.10">
    <property type="entry name" value="Trypsin-like serine proteases"/>
    <property type="match status" value="1"/>
</dbReference>
<keyword evidence="2" id="KW-0378">Hydrolase</keyword>
<name>A0A1B0C275_9MUSC</name>
<dbReference type="PROSITE" id="PS50240">
    <property type="entry name" value="TRYPSIN_DOM"/>
    <property type="match status" value="1"/>
</dbReference>
<dbReference type="CDD" id="cd00190">
    <property type="entry name" value="Tryp_SPc"/>
    <property type="match status" value="1"/>
</dbReference>
<evidence type="ECO:0000256" key="1">
    <source>
        <dbReference type="ARBA" id="ARBA00023157"/>
    </source>
</evidence>
<dbReference type="Pfam" id="PF00089">
    <property type="entry name" value="Trypsin"/>
    <property type="match status" value="1"/>
</dbReference>
<dbReference type="GO" id="GO:0006508">
    <property type="term" value="P:proteolysis"/>
    <property type="evidence" value="ECO:0007669"/>
    <property type="project" value="UniProtKB-KW"/>
</dbReference>
<organism evidence="5 6">
    <name type="scientific">Glossina palpalis gambiensis</name>
    <dbReference type="NCBI Taxonomy" id="67801"/>
    <lineage>
        <taxon>Eukaryota</taxon>
        <taxon>Metazoa</taxon>
        <taxon>Ecdysozoa</taxon>
        <taxon>Arthropoda</taxon>
        <taxon>Hexapoda</taxon>
        <taxon>Insecta</taxon>
        <taxon>Pterygota</taxon>
        <taxon>Neoptera</taxon>
        <taxon>Endopterygota</taxon>
        <taxon>Diptera</taxon>
        <taxon>Brachycera</taxon>
        <taxon>Muscomorpha</taxon>
        <taxon>Hippoboscoidea</taxon>
        <taxon>Glossinidae</taxon>
        <taxon>Glossina</taxon>
    </lineage>
</organism>
<keyword evidence="3" id="KW-0732">Signal</keyword>
<dbReference type="GO" id="GO:0004252">
    <property type="term" value="F:serine-type endopeptidase activity"/>
    <property type="evidence" value="ECO:0007669"/>
    <property type="project" value="InterPro"/>
</dbReference>
<dbReference type="EnsemblMetazoa" id="GPPI047134-RA">
    <property type="protein sequence ID" value="GPPI047134-PA"/>
    <property type="gene ID" value="GPPI047134"/>
</dbReference>
<protein>
    <recommendedName>
        <fullName evidence="4">Peptidase S1 domain-containing protein</fullName>
    </recommendedName>
</protein>
<evidence type="ECO:0000313" key="5">
    <source>
        <dbReference type="EnsemblMetazoa" id="GPPI047134-PA"/>
    </source>
</evidence>
<evidence type="ECO:0000256" key="3">
    <source>
        <dbReference type="SAM" id="SignalP"/>
    </source>
</evidence>
<dbReference type="InterPro" id="IPR033116">
    <property type="entry name" value="TRYPSIN_SER"/>
</dbReference>
<feature type="domain" description="Peptidase S1" evidence="4">
    <location>
        <begin position="116"/>
        <end position="355"/>
    </location>
</feature>
<keyword evidence="2" id="KW-0720">Serine protease</keyword>
<dbReference type="SUPFAM" id="SSF50494">
    <property type="entry name" value="Trypsin-like serine proteases"/>
    <property type="match status" value="1"/>
</dbReference>
<dbReference type="PANTHER" id="PTHR24260">
    <property type="match status" value="1"/>
</dbReference>
<keyword evidence="2" id="KW-0645">Protease</keyword>
<proteinExistence type="predicted"/>
<dbReference type="STRING" id="67801.A0A1B0C275"/>
<dbReference type="InterPro" id="IPR001254">
    <property type="entry name" value="Trypsin_dom"/>
</dbReference>
<dbReference type="PANTHER" id="PTHR24260:SF136">
    <property type="entry name" value="GH08193P-RELATED"/>
    <property type="match status" value="1"/>
</dbReference>
<dbReference type="VEuPathDB" id="VectorBase:GPPI047134"/>
<dbReference type="InterPro" id="IPR018114">
    <property type="entry name" value="TRYPSIN_HIS"/>
</dbReference>
<evidence type="ECO:0000313" key="6">
    <source>
        <dbReference type="Proteomes" id="UP000092460"/>
    </source>
</evidence>
<dbReference type="PROSITE" id="PS00134">
    <property type="entry name" value="TRYPSIN_HIS"/>
    <property type="match status" value="1"/>
</dbReference>
<keyword evidence="1" id="KW-1015">Disulfide bond</keyword>
<reference evidence="6" key="1">
    <citation type="submission" date="2015-01" db="EMBL/GenBank/DDBJ databases">
        <authorList>
            <person name="Aksoy S."/>
            <person name="Warren W."/>
            <person name="Wilson R.K."/>
        </authorList>
    </citation>
    <scope>NUCLEOTIDE SEQUENCE [LARGE SCALE GENOMIC DNA]</scope>
    <source>
        <strain evidence="6">IAEA</strain>
    </source>
</reference>